<proteinExistence type="predicted"/>
<evidence type="ECO:0000313" key="1">
    <source>
        <dbReference type="EMBL" id="ETN77669.1"/>
    </source>
</evidence>
<sequence length="64" mass="7235">MLQQQSVGEHKRFRSIILQEKHPDDVSSVRSFSTAYTLRGRGRGRGRGRLTPTPSEALLVVENQ</sequence>
<protein>
    <submittedName>
        <fullName evidence="1">Uncharacterized protein</fullName>
    </submittedName>
</protein>
<dbReference type="AlphaFoldDB" id="W2T7S1"/>
<organism evidence="1 2">
    <name type="scientific">Necator americanus</name>
    <name type="common">Human hookworm</name>
    <dbReference type="NCBI Taxonomy" id="51031"/>
    <lineage>
        <taxon>Eukaryota</taxon>
        <taxon>Metazoa</taxon>
        <taxon>Ecdysozoa</taxon>
        <taxon>Nematoda</taxon>
        <taxon>Chromadorea</taxon>
        <taxon>Rhabditida</taxon>
        <taxon>Rhabditina</taxon>
        <taxon>Rhabditomorpha</taxon>
        <taxon>Strongyloidea</taxon>
        <taxon>Ancylostomatidae</taxon>
        <taxon>Bunostominae</taxon>
        <taxon>Necator</taxon>
    </lineage>
</organism>
<dbReference type="STRING" id="51031.W2T7S1"/>
<gene>
    <name evidence="1" type="ORF">NECAME_03087</name>
</gene>
<dbReference type="EMBL" id="KI660157">
    <property type="protein sequence ID" value="ETN77669.1"/>
    <property type="molecule type" value="Genomic_DNA"/>
</dbReference>
<dbReference type="Proteomes" id="UP000053676">
    <property type="component" value="Unassembled WGS sequence"/>
</dbReference>
<accession>W2T7S1</accession>
<reference evidence="2" key="1">
    <citation type="journal article" date="2014" name="Nat. Genet.">
        <title>Genome of the human hookworm Necator americanus.</title>
        <authorList>
            <person name="Tang Y.T."/>
            <person name="Gao X."/>
            <person name="Rosa B.A."/>
            <person name="Abubucker S."/>
            <person name="Hallsworth-Pepin K."/>
            <person name="Martin J."/>
            <person name="Tyagi R."/>
            <person name="Heizer E."/>
            <person name="Zhang X."/>
            <person name="Bhonagiri-Palsikar V."/>
            <person name="Minx P."/>
            <person name="Warren W.C."/>
            <person name="Wang Q."/>
            <person name="Zhan B."/>
            <person name="Hotez P.J."/>
            <person name="Sternberg P.W."/>
            <person name="Dougall A."/>
            <person name="Gaze S.T."/>
            <person name="Mulvenna J."/>
            <person name="Sotillo J."/>
            <person name="Ranganathan S."/>
            <person name="Rabelo E.M."/>
            <person name="Wilson R.K."/>
            <person name="Felgner P.L."/>
            <person name="Bethony J."/>
            <person name="Hawdon J.M."/>
            <person name="Gasser R.B."/>
            <person name="Loukas A."/>
            <person name="Mitreva M."/>
        </authorList>
    </citation>
    <scope>NUCLEOTIDE SEQUENCE [LARGE SCALE GENOMIC DNA]</scope>
</reference>
<name>W2T7S1_NECAM</name>
<dbReference type="KEGG" id="nai:NECAME_03087"/>
<keyword evidence="2" id="KW-1185">Reference proteome</keyword>
<evidence type="ECO:0000313" key="2">
    <source>
        <dbReference type="Proteomes" id="UP000053676"/>
    </source>
</evidence>